<organism evidence="1 2">
    <name type="scientific">Panagrolaimus sp. ES5</name>
    <dbReference type="NCBI Taxonomy" id="591445"/>
    <lineage>
        <taxon>Eukaryota</taxon>
        <taxon>Metazoa</taxon>
        <taxon>Ecdysozoa</taxon>
        <taxon>Nematoda</taxon>
        <taxon>Chromadorea</taxon>
        <taxon>Rhabditida</taxon>
        <taxon>Tylenchina</taxon>
        <taxon>Panagrolaimomorpha</taxon>
        <taxon>Panagrolaimoidea</taxon>
        <taxon>Panagrolaimidae</taxon>
        <taxon>Panagrolaimus</taxon>
    </lineage>
</organism>
<evidence type="ECO:0000313" key="1">
    <source>
        <dbReference type="Proteomes" id="UP000887579"/>
    </source>
</evidence>
<name>A0AC34G1B7_9BILA</name>
<dbReference type="WBParaSite" id="ES5_v2.g23442.t1">
    <property type="protein sequence ID" value="ES5_v2.g23442.t1"/>
    <property type="gene ID" value="ES5_v2.g23442"/>
</dbReference>
<protein>
    <submittedName>
        <fullName evidence="2">Uncharacterized protein</fullName>
    </submittedName>
</protein>
<proteinExistence type="predicted"/>
<accession>A0AC34G1B7</accession>
<dbReference type="Proteomes" id="UP000887579">
    <property type="component" value="Unplaced"/>
</dbReference>
<reference evidence="2" key="1">
    <citation type="submission" date="2022-11" db="UniProtKB">
        <authorList>
            <consortium name="WormBaseParasite"/>
        </authorList>
    </citation>
    <scope>IDENTIFICATION</scope>
</reference>
<sequence length="285" mass="32356">MDSTLLNTLIRHEHMLIWKEVSETAMKDGVEEAAIKKLSPYVYVALEKLRKKLSRPHPGAAAAKRKPEASKLEPKPKKPSPPAKASKEVKEKEKLKEVERKEEKNEKVDQEKKKMPTLAKEFNNLKDYNLIIIGIPTIDVEESPKLKVIKLPYMAPEKLTAALKDTKGWDKTNHAVIVIPRAWSGIDGAEDKIYELMDALERLSETLELSFLAPPVDDKTPEGVHQFINRVKTKMIIHDLPPATFQSRGRICQKWYADAIKSFLKMVMDKEDINLKSISDISLAA</sequence>
<evidence type="ECO:0000313" key="2">
    <source>
        <dbReference type="WBParaSite" id="ES5_v2.g23442.t1"/>
    </source>
</evidence>